<dbReference type="Proteomes" id="UP000215914">
    <property type="component" value="Chromosome 13"/>
</dbReference>
<sequence length="56" mass="6423">MEDAGMRDMITSHEKQELRDTICWSSKPSWTLITLLTGNQRVESSSKITTIPKKKD</sequence>
<dbReference type="EMBL" id="MNCJ02000328">
    <property type="protein sequence ID" value="KAF5771803.1"/>
    <property type="molecule type" value="Genomic_DNA"/>
</dbReference>
<gene>
    <name evidence="2" type="ORF">HannXRQ_Chr13g0389591</name>
    <name evidence="1" type="ORF">HanXRQr2_Chr13g0569201</name>
</gene>
<protein>
    <submittedName>
        <fullName evidence="2">Uncharacterized protein</fullName>
    </submittedName>
</protein>
<evidence type="ECO:0000313" key="3">
    <source>
        <dbReference type="Proteomes" id="UP000215914"/>
    </source>
</evidence>
<dbReference type="Gramene" id="mRNA:HanXRQr2_Chr13g0569201">
    <property type="protein sequence ID" value="mRNA:HanXRQr2_Chr13g0569201"/>
    <property type="gene ID" value="HanXRQr2_Chr13g0569201"/>
</dbReference>
<accession>A0A251SP60</accession>
<keyword evidence="3" id="KW-1185">Reference proteome</keyword>
<dbReference type="EMBL" id="CM007902">
    <property type="protein sequence ID" value="OTG00313.1"/>
    <property type="molecule type" value="Genomic_DNA"/>
</dbReference>
<reference evidence="1" key="3">
    <citation type="submission" date="2020-06" db="EMBL/GenBank/DDBJ databases">
        <title>Helianthus annuus Genome sequencing and assembly Release 2.</title>
        <authorList>
            <person name="Gouzy J."/>
            <person name="Langlade N."/>
            <person name="Munos S."/>
        </authorList>
    </citation>
    <scope>NUCLEOTIDE SEQUENCE</scope>
    <source>
        <tissue evidence="1">Leaves</tissue>
    </source>
</reference>
<name>A0A251SP60_HELAN</name>
<dbReference type="InParanoid" id="A0A251SP60"/>
<evidence type="ECO:0000313" key="1">
    <source>
        <dbReference type="EMBL" id="KAF5771803.1"/>
    </source>
</evidence>
<proteinExistence type="predicted"/>
<reference evidence="1 3" key="1">
    <citation type="journal article" date="2017" name="Nature">
        <title>The sunflower genome provides insights into oil metabolism, flowering and Asterid evolution.</title>
        <authorList>
            <person name="Badouin H."/>
            <person name="Gouzy J."/>
            <person name="Grassa C.J."/>
            <person name="Murat F."/>
            <person name="Staton S.E."/>
            <person name="Cottret L."/>
            <person name="Lelandais-Briere C."/>
            <person name="Owens G.L."/>
            <person name="Carrere S."/>
            <person name="Mayjonade B."/>
            <person name="Legrand L."/>
            <person name="Gill N."/>
            <person name="Kane N.C."/>
            <person name="Bowers J.E."/>
            <person name="Hubner S."/>
            <person name="Bellec A."/>
            <person name="Berard A."/>
            <person name="Berges H."/>
            <person name="Blanchet N."/>
            <person name="Boniface M.C."/>
            <person name="Brunel D."/>
            <person name="Catrice O."/>
            <person name="Chaidir N."/>
            <person name="Claudel C."/>
            <person name="Donnadieu C."/>
            <person name="Faraut T."/>
            <person name="Fievet G."/>
            <person name="Helmstetter N."/>
            <person name="King M."/>
            <person name="Knapp S.J."/>
            <person name="Lai Z."/>
            <person name="Le Paslier M.C."/>
            <person name="Lippi Y."/>
            <person name="Lorenzon L."/>
            <person name="Mandel J.R."/>
            <person name="Marage G."/>
            <person name="Marchand G."/>
            <person name="Marquand E."/>
            <person name="Bret-Mestries E."/>
            <person name="Morien E."/>
            <person name="Nambeesan S."/>
            <person name="Nguyen T."/>
            <person name="Pegot-Espagnet P."/>
            <person name="Pouilly N."/>
            <person name="Raftis F."/>
            <person name="Sallet E."/>
            <person name="Schiex T."/>
            <person name="Thomas J."/>
            <person name="Vandecasteele C."/>
            <person name="Vares D."/>
            <person name="Vear F."/>
            <person name="Vautrin S."/>
            <person name="Crespi M."/>
            <person name="Mangin B."/>
            <person name="Burke J.M."/>
            <person name="Salse J."/>
            <person name="Munos S."/>
            <person name="Vincourt P."/>
            <person name="Rieseberg L.H."/>
            <person name="Langlade N.B."/>
        </authorList>
    </citation>
    <scope>NUCLEOTIDE SEQUENCE [LARGE SCALE GENOMIC DNA]</scope>
    <source>
        <strain evidence="3">cv. SF193</strain>
        <tissue evidence="1">Leaves</tissue>
    </source>
</reference>
<reference evidence="2" key="2">
    <citation type="submission" date="2017-02" db="EMBL/GenBank/DDBJ databases">
        <title>Sunflower complete genome.</title>
        <authorList>
            <person name="Langlade N."/>
            <person name="Munos S."/>
        </authorList>
    </citation>
    <scope>NUCLEOTIDE SEQUENCE [LARGE SCALE GENOMIC DNA]</scope>
    <source>
        <tissue evidence="2">Leaves</tissue>
    </source>
</reference>
<organism evidence="2 3">
    <name type="scientific">Helianthus annuus</name>
    <name type="common">Common sunflower</name>
    <dbReference type="NCBI Taxonomy" id="4232"/>
    <lineage>
        <taxon>Eukaryota</taxon>
        <taxon>Viridiplantae</taxon>
        <taxon>Streptophyta</taxon>
        <taxon>Embryophyta</taxon>
        <taxon>Tracheophyta</taxon>
        <taxon>Spermatophyta</taxon>
        <taxon>Magnoliopsida</taxon>
        <taxon>eudicotyledons</taxon>
        <taxon>Gunneridae</taxon>
        <taxon>Pentapetalae</taxon>
        <taxon>asterids</taxon>
        <taxon>campanulids</taxon>
        <taxon>Asterales</taxon>
        <taxon>Asteraceae</taxon>
        <taxon>Asteroideae</taxon>
        <taxon>Heliantheae alliance</taxon>
        <taxon>Heliantheae</taxon>
        <taxon>Helianthus</taxon>
    </lineage>
</organism>
<evidence type="ECO:0000313" key="2">
    <source>
        <dbReference type="EMBL" id="OTG00313.1"/>
    </source>
</evidence>
<dbReference type="AlphaFoldDB" id="A0A251SP60"/>